<dbReference type="SUPFAM" id="SSF52172">
    <property type="entry name" value="CheY-like"/>
    <property type="match status" value="1"/>
</dbReference>
<dbReference type="InterPro" id="IPR000160">
    <property type="entry name" value="GGDEF_dom"/>
</dbReference>
<comment type="caution">
    <text evidence="6">The sequence shown here is derived from an EMBL/GenBank/DDBJ whole genome shotgun (WGS) entry which is preliminary data.</text>
</comment>
<dbReference type="SMART" id="SM00267">
    <property type="entry name" value="GGDEF"/>
    <property type="match status" value="1"/>
</dbReference>
<dbReference type="InterPro" id="IPR029787">
    <property type="entry name" value="Nucleotide_cyclase"/>
</dbReference>
<dbReference type="Gene3D" id="3.30.70.270">
    <property type="match status" value="1"/>
</dbReference>
<dbReference type="GO" id="GO:1902201">
    <property type="term" value="P:negative regulation of bacterial-type flagellum-dependent cell motility"/>
    <property type="evidence" value="ECO:0007669"/>
    <property type="project" value="TreeGrafter"/>
</dbReference>
<dbReference type="GO" id="GO:0000160">
    <property type="term" value="P:phosphorelay signal transduction system"/>
    <property type="evidence" value="ECO:0007669"/>
    <property type="project" value="InterPro"/>
</dbReference>
<dbReference type="InterPro" id="IPR011006">
    <property type="entry name" value="CheY-like_superfamily"/>
</dbReference>
<evidence type="ECO:0000256" key="3">
    <source>
        <dbReference type="PROSITE-ProRule" id="PRU00169"/>
    </source>
</evidence>
<dbReference type="RefSeq" id="WP_146514709.1">
    <property type="nucleotide sequence ID" value="NZ_SJPI01000001.1"/>
</dbReference>
<feature type="modified residue" description="4-aspartylphosphate" evidence="3">
    <location>
        <position position="95"/>
    </location>
</feature>
<dbReference type="GO" id="GO:0005886">
    <property type="term" value="C:plasma membrane"/>
    <property type="evidence" value="ECO:0007669"/>
    <property type="project" value="TreeGrafter"/>
</dbReference>
<proteinExistence type="predicted"/>
<accession>A0A5C5WUR9</accession>
<dbReference type="PROSITE" id="PS50887">
    <property type="entry name" value="GGDEF"/>
    <property type="match status" value="1"/>
</dbReference>
<dbReference type="GO" id="GO:0052621">
    <property type="term" value="F:diguanylate cyclase activity"/>
    <property type="evidence" value="ECO:0007669"/>
    <property type="project" value="UniProtKB-EC"/>
</dbReference>
<dbReference type="InterPro" id="IPR050469">
    <property type="entry name" value="Diguanylate_Cyclase"/>
</dbReference>
<dbReference type="SUPFAM" id="SSF55073">
    <property type="entry name" value="Nucleotide cyclase"/>
    <property type="match status" value="1"/>
</dbReference>
<feature type="domain" description="Response regulatory" evidence="4">
    <location>
        <begin position="43"/>
        <end position="160"/>
    </location>
</feature>
<dbReference type="InterPro" id="IPR001789">
    <property type="entry name" value="Sig_transdc_resp-reg_receiver"/>
</dbReference>
<organism evidence="6 7">
    <name type="scientific">Rubripirellula amarantea</name>
    <dbReference type="NCBI Taxonomy" id="2527999"/>
    <lineage>
        <taxon>Bacteria</taxon>
        <taxon>Pseudomonadati</taxon>
        <taxon>Planctomycetota</taxon>
        <taxon>Planctomycetia</taxon>
        <taxon>Pirellulales</taxon>
        <taxon>Pirellulaceae</taxon>
        <taxon>Rubripirellula</taxon>
    </lineage>
</organism>
<dbReference type="CDD" id="cd01949">
    <property type="entry name" value="GGDEF"/>
    <property type="match status" value="1"/>
</dbReference>
<dbReference type="OrthoDB" id="244535at2"/>
<sequence length="343" mass="37708">MNLHPLDTNVFDVKQLVADAVNRVAPVAEILEPSKPRAVSSIRLLLIEDDELDAAILLRTLRKQTLISFTVDRVASMHEAITKLQVNDYDVALADINLPDAMGADSFEQLTAFDSCLPIIVLTGHEDDDLALRAVQSGAQDFISKSNLSTQGIVRTIRFAIVRQQMSLGYQAAAQTDSLTGMPNRRTLDCEFSGAAKVAKHLGTPLCVAMIDIDHFKNVNEQFGHCIGDAVLCQVATLLMRHIHGDTWACRFGGEEFALLMPQYDIVEAQNFVEEFLNRLQSQQIMVGNQRLEITASAGLSCVSCDESRAVAFARCSQALRVAKSNGRNRIELFTESDSPKVS</sequence>
<gene>
    <name evidence="6" type="primary">pleD_3</name>
    <name evidence="6" type="ORF">Pla22_23550</name>
</gene>
<dbReference type="InterPro" id="IPR043128">
    <property type="entry name" value="Rev_trsase/Diguanyl_cyclase"/>
</dbReference>
<dbReference type="PROSITE" id="PS50110">
    <property type="entry name" value="RESPONSE_REGULATORY"/>
    <property type="match status" value="1"/>
</dbReference>
<dbReference type="EC" id="2.7.7.65" evidence="1"/>
<dbReference type="CDD" id="cd00156">
    <property type="entry name" value="REC"/>
    <property type="match status" value="1"/>
</dbReference>
<dbReference type="PANTHER" id="PTHR45138">
    <property type="entry name" value="REGULATORY COMPONENTS OF SENSORY TRANSDUCTION SYSTEM"/>
    <property type="match status" value="1"/>
</dbReference>
<evidence type="ECO:0000256" key="2">
    <source>
        <dbReference type="ARBA" id="ARBA00034247"/>
    </source>
</evidence>
<dbReference type="AlphaFoldDB" id="A0A5C5WUR9"/>
<feature type="domain" description="GGDEF" evidence="5">
    <location>
        <begin position="204"/>
        <end position="336"/>
    </location>
</feature>
<evidence type="ECO:0000313" key="7">
    <source>
        <dbReference type="Proteomes" id="UP000316598"/>
    </source>
</evidence>
<evidence type="ECO:0000313" key="6">
    <source>
        <dbReference type="EMBL" id="TWT54704.1"/>
    </source>
</evidence>
<dbReference type="EMBL" id="SJPI01000001">
    <property type="protein sequence ID" value="TWT54704.1"/>
    <property type="molecule type" value="Genomic_DNA"/>
</dbReference>
<dbReference type="PANTHER" id="PTHR45138:SF9">
    <property type="entry name" value="DIGUANYLATE CYCLASE DGCM-RELATED"/>
    <property type="match status" value="1"/>
</dbReference>
<dbReference type="Gene3D" id="3.40.50.2300">
    <property type="match status" value="1"/>
</dbReference>
<dbReference type="Pfam" id="PF00990">
    <property type="entry name" value="GGDEF"/>
    <property type="match status" value="1"/>
</dbReference>
<protein>
    <recommendedName>
        <fullName evidence="1">diguanylate cyclase</fullName>
        <ecNumber evidence="1">2.7.7.65</ecNumber>
    </recommendedName>
</protein>
<reference evidence="6 7" key="1">
    <citation type="submission" date="2019-02" db="EMBL/GenBank/DDBJ databases">
        <title>Deep-cultivation of Planctomycetes and their phenomic and genomic characterization uncovers novel biology.</title>
        <authorList>
            <person name="Wiegand S."/>
            <person name="Jogler M."/>
            <person name="Boedeker C."/>
            <person name="Pinto D."/>
            <person name="Vollmers J."/>
            <person name="Rivas-Marin E."/>
            <person name="Kohn T."/>
            <person name="Peeters S.H."/>
            <person name="Heuer A."/>
            <person name="Rast P."/>
            <person name="Oberbeckmann S."/>
            <person name="Bunk B."/>
            <person name="Jeske O."/>
            <person name="Meyerdierks A."/>
            <person name="Storesund J.E."/>
            <person name="Kallscheuer N."/>
            <person name="Luecker S."/>
            <person name="Lage O.M."/>
            <person name="Pohl T."/>
            <person name="Merkel B.J."/>
            <person name="Hornburger P."/>
            <person name="Mueller R.-W."/>
            <person name="Bruemmer F."/>
            <person name="Labrenz M."/>
            <person name="Spormann A.M."/>
            <person name="Op Den Camp H."/>
            <person name="Overmann J."/>
            <person name="Amann R."/>
            <person name="Jetten M.S.M."/>
            <person name="Mascher T."/>
            <person name="Medema M.H."/>
            <person name="Devos D.P."/>
            <person name="Kaster A.-K."/>
            <person name="Ovreas L."/>
            <person name="Rohde M."/>
            <person name="Galperin M.Y."/>
            <person name="Jogler C."/>
        </authorList>
    </citation>
    <scope>NUCLEOTIDE SEQUENCE [LARGE SCALE GENOMIC DNA]</scope>
    <source>
        <strain evidence="6 7">Pla22</strain>
    </source>
</reference>
<keyword evidence="3" id="KW-0597">Phosphoprotein</keyword>
<evidence type="ECO:0000259" key="5">
    <source>
        <dbReference type="PROSITE" id="PS50887"/>
    </source>
</evidence>
<dbReference type="Proteomes" id="UP000316598">
    <property type="component" value="Unassembled WGS sequence"/>
</dbReference>
<evidence type="ECO:0000256" key="1">
    <source>
        <dbReference type="ARBA" id="ARBA00012528"/>
    </source>
</evidence>
<dbReference type="NCBIfam" id="TIGR00254">
    <property type="entry name" value="GGDEF"/>
    <property type="match status" value="1"/>
</dbReference>
<name>A0A5C5WUR9_9BACT</name>
<evidence type="ECO:0000259" key="4">
    <source>
        <dbReference type="PROSITE" id="PS50110"/>
    </source>
</evidence>
<keyword evidence="7" id="KW-1185">Reference proteome</keyword>
<dbReference type="GO" id="GO:0043709">
    <property type="term" value="P:cell adhesion involved in single-species biofilm formation"/>
    <property type="evidence" value="ECO:0007669"/>
    <property type="project" value="TreeGrafter"/>
</dbReference>
<comment type="catalytic activity">
    <reaction evidence="2">
        <text>2 GTP = 3',3'-c-di-GMP + 2 diphosphate</text>
        <dbReference type="Rhea" id="RHEA:24898"/>
        <dbReference type="ChEBI" id="CHEBI:33019"/>
        <dbReference type="ChEBI" id="CHEBI:37565"/>
        <dbReference type="ChEBI" id="CHEBI:58805"/>
        <dbReference type="EC" id="2.7.7.65"/>
    </reaction>
</comment>
<dbReference type="Pfam" id="PF00072">
    <property type="entry name" value="Response_reg"/>
    <property type="match status" value="1"/>
</dbReference>
<dbReference type="SMART" id="SM00448">
    <property type="entry name" value="REC"/>
    <property type="match status" value="1"/>
</dbReference>
<dbReference type="FunFam" id="3.30.70.270:FF:000001">
    <property type="entry name" value="Diguanylate cyclase domain protein"/>
    <property type="match status" value="1"/>
</dbReference>